<evidence type="ECO:0000313" key="2">
    <source>
        <dbReference type="EMBL" id="KAJ6968267.1"/>
    </source>
</evidence>
<proteinExistence type="predicted"/>
<sequence length="135" mass="14311">MGEDIVDGVKRRFGASEMRVESEGVKVGGDGGVRGVREEEGGGLLEGSLGILRVVDSVKETNKAKGCQEKESAERVVVVVGGGGGGGGFLWCALVVCCGWDVNMMWCCPIIGRRGRRSLQDLGTEEKESVRGKRP</sequence>
<accession>A0AAD6PUN8</accession>
<dbReference type="EMBL" id="JAQIZT010000016">
    <property type="protein sequence ID" value="KAJ6968259.1"/>
    <property type="molecule type" value="Genomic_DNA"/>
</dbReference>
<evidence type="ECO:0000313" key="3">
    <source>
        <dbReference type="Proteomes" id="UP001164929"/>
    </source>
</evidence>
<protein>
    <submittedName>
        <fullName evidence="1">Uncharacterized protein</fullName>
    </submittedName>
</protein>
<dbReference type="EMBL" id="JAQIZT010000016">
    <property type="protein sequence ID" value="KAJ6968267.1"/>
    <property type="molecule type" value="Genomic_DNA"/>
</dbReference>
<keyword evidence="3" id="KW-1185">Reference proteome</keyword>
<reference evidence="1 3" key="1">
    <citation type="journal article" date="2023" name="Mol. Ecol. Resour.">
        <title>Chromosome-level genome assembly of a triploid poplar Populus alba 'Berolinensis'.</title>
        <authorList>
            <person name="Chen S."/>
            <person name="Yu Y."/>
            <person name="Wang X."/>
            <person name="Wang S."/>
            <person name="Zhang T."/>
            <person name="Zhou Y."/>
            <person name="He R."/>
            <person name="Meng N."/>
            <person name="Wang Y."/>
            <person name="Liu W."/>
            <person name="Liu Z."/>
            <person name="Liu J."/>
            <person name="Guo Q."/>
            <person name="Huang H."/>
            <person name="Sederoff R.R."/>
            <person name="Wang G."/>
            <person name="Qu G."/>
            <person name="Chen S."/>
        </authorList>
    </citation>
    <scope>NUCLEOTIDE SEQUENCE [LARGE SCALE GENOMIC DNA]</scope>
    <source>
        <strain evidence="1">SC-2020</strain>
    </source>
</reference>
<organism evidence="1 3">
    <name type="scientific">Populus alba x Populus x berolinensis</name>
    <dbReference type="NCBI Taxonomy" id="444605"/>
    <lineage>
        <taxon>Eukaryota</taxon>
        <taxon>Viridiplantae</taxon>
        <taxon>Streptophyta</taxon>
        <taxon>Embryophyta</taxon>
        <taxon>Tracheophyta</taxon>
        <taxon>Spermatophyta</taxon>
        <taxon>Magnoliopsida</taxon>
        <taxon>eudicotyledons</taxon>
        <taxon>Gunneridae</taxon>
        <taxon>Pentapetalae</taxon>
        <taxon>rosids</taxon>
        <taxon>fabids</taxon>
        <taxon>Malpighiales</taxon>
        <taxon>Salicaceae</taxon>
        <taxon>Saliceae</taxon>
        <taxon>Populus</taxon>
    </lineage>
</organism>
<dbReference type="Proteomes" id="UP001164929">
    <property type="component" value="Chromosome 16"/>
</dbReference>
<dbReference type="AlphaFoldDB" id="A0AAD6PUN8"/>
<name>A0AAD6PUN8_9ROSI</name>
<comment type="caution">
    <text evidence="1">The sequence shown here is derived from an EMBL/GenBank/DDBJ whole genome shotgun (WGS) entry which is preliminary data.</text>
</comment>
<evidence type="ECO:0000313" key="1">
    <source>
        <dbReference type="EMBL" id="KAJ6968259.1"/>
    </source>
</evidence>
<gene>
    <name evidence="1" type="ORF">NC653_036262</name>
    <name evidence="2" type="ORF">NC653_036270</name>
</gene>